<evidence type="ECO:0000313" key="3">
    <source>
        <dbReference type="Proteomes" id="UP001164746"/>
    </source>
</evidence>
<dbReference type="EMBL" id="CP111024">
    <property type="protein sequence ID" value="WAR24077.1"/>
    <property type="molecule type" value="Genomic_DNA"/>
</dbReference>
<keyword evidence="3" id="KW-1185">Reference proteome</keyword>
<evidence type="ECO:0000256" key="1">
    <source>
        <dbReference type="SAM" id="MobiDB-lite"/>
    </source>
</evidence>
<feature type="compositionally biased region" description="Basic and acidic residues" evidence="1">
    <location>
        <begin position="32"/>
        <end position="45"/>
    </location>
</feature>
<gene>
    <name evidence="2" type="ORF">MAR_037746</name>
</gene>
<accession>A0ABY7FR78</accession>
<name>A0ABY7FR78_MYAAR</name>
<evidence type="ECO:0000313" key="2">
    <source>
        <dbReference type="EMBL" id="WAR24077.1"/>
    </source>
</evidence>
<reference evidence="2" key="1">
    <citation type="submission" date="2022-11" db="EMBL/GenBank/DDBJ databases">
        <title>Centuries of genome instability and evolution in soft-shell clam transmissible cancer (bioRxiv).</title>
        <authorList>
            <person name="Hart S.F.M."/>
            <person name="Yonemitsu M.A."/>
            <person name="Giersch R.M."/>
            <person name="Beal B.F."/>
            <person name="Arriagada G."/>
            <person name="Davis B.W."/>
            <person name="Ostrander E.A."/>
            <person name="Goff S.P."/>
            <person name="Metzger M.J."/>
        </authorList>
    </citation>
    <scope>NUCLEOTIDE SEQUENCE</scope>
    <source>
        <strain evidence="2">MELC-2E11</strain>
        <tissue evidence="2">Siphon/mantle</tissue>
    </source>
</reference>
<organism evidence="2 3">
    <name type="scientific">Mya arenaria</name>
    <name type="common">Soft-shell clam</name>
    <dbReference type="NCBI Taxonomy" id="6604"/>
    <lineage>
        <taxon>Eukaryota</taxon>
        <taxon>Metazoa</taxon>
        <taxon>Spiralia</taxon>
        <taxon>Lophotrochozoa</taxon>
        <taxon>Mollusca</taxon>
        <taxon>Bivalvia</taxon>
        <taxon>Autobranchia</taxon>
        <taxon>Heteroconchia</taxon>
        <taxon>Euheterodonta</taxon>
        <taxon>Imparidentia</taxon>
        <taxon>Neoheterodontei</taxon>
        <taxon>Myida</taxon>
        <taxon>Myoidea</taxon>
        <taxon>Myidae</taxon>
        <taxon>Mya</taxon>
    </lineage>
</organism>
<feature type="region of interest" description="Disordered" evidence="1">
    <location>
        <begin position="14"/>
        <end position="47"/>
    </location>
</feature>
<dbReference type="Proteomes" id="UP001164746">
    <property type="component" value="Chromosome 13"/>
</dbReference>
<proteinExistence type="predicted"/>
<protein>
    <submittedName>
        <fullName evidence="2">Uncharacterized protein</fullName>
    </submittedName>
</protein>
<sequence length="69" mass="7588">MVGSCTVSPLEFVEPDLSSLPAPRPMSPEATPNDKRDSLSEKNRADSAIFTGTKSFLVFKEEKKEGKEE</sequence>